<dbReference type="OrthoDB" id="6359816at2759"/>
<protein>
    <recommendedName>
        <fullName evidence="1">BTB domain-containing protein</fullName>
    </recommendedName>
</protein>
<dbReference type="Proteomes" id="UP000800093">
    <property type="component" value="Unassembled WGS sequence"/>
</dbReference>
<dbReference type="SMART" id="SM00225">
    <property type="entry name" value="BTB"/>
    <property type="match status" value="1"/>
</dbReference>
<evidence type="ECO:0000313" key="2">
    <source>
        <dbReference type="EMBL" id="KAF2258019.1"/>
    </source>
</evidence>
<dbReference type="AlphaFoldDB" id="A0A9P4K1Z4"/>
<accession>A0A9P4K1Z4</accession>
<proteinExistence type="predicted"/>
<dbReference type="Pfam" id="PF00651">
    <property type="entry name" value="BTB"/>
    <property type="match status" value="1"/>
</dbReference>
<evidence type="ECO:0000313" key="3">
    <source>
        <dbReference type="Proteomes" id="UP000800093"/>
    </source>
</evidence>
<dbReference type="SUPFAM" id="SSF54695">
    <property type="entry name" value="POZ domain"/>
    <property type="match status" value="1"/>
</dbReference>
<dbReference type="CDD" id="cd18186">
    <property type="entry name" value="BTB_POZ_ZBTB_KLHL-like"/>
    <property type="match status" value="1"/>
</dbReference>
<organism evidence="2 3">
    <name type="scientific">Lojkania enalia</name>
    <dbReference type="NCBI Taxonomy" id="147567"/>
    <lineage>
        <taxon>Eukaryota</taxon>
        <taxon>Fungi</taxon>
        <taxon>Dikarya</taxon>
        <taxon>Ascomycota</taxon>
        <taxon>Pezizomycotina</taxon>
        <taxon>Dothideomycetes</taxon>
        <taxon>Pleosporomycetidae</taxon>
        <taxon>Pleosporales</taxon>
        <taxon>Pleosporales incertae sedis</taxon>
        <taxon>Lojkania</taxon>
    </lineage>
</organism>
<name>A0A9P4K1Z4_9PLEO</name>
<keyword evidence="3" id="KW-1185">Reference proteome</keyword>
<dbReference type="Gene3D" id="3.30.710.10">
    <property type="entry name" value="Potassium Channel Kv1.1, Chain A"/>
    <property type="match status" value="1"/>
</dbReference>
<dbReference type="EMBL" id="ML986795">
    <property type="protein sequence ID" value="KAF2258019.1"/>
    <property type="molecule type" value="Genomic_DNA"/>
</dbReference>
<gene>
    <name evidence="2" type="ORF">CC78DRAFT_572775</name>
</gene>
<feature type="domain" description="BTB" evidence="1">
    <location>
        <begin position="29"/>
        <end position="99"/>
    </location>
</feature>
<dbReference type="PROSITE" id="PS50097">
    <property type="entry name" value="BTB"/>
    <property type="match status" value="1"/>
</dbReference>
<sequence>MAFYSINGRMGGTPNQNHFAKYYNSTNLSDITIVYGIEGKKRFQGHRMVLSSKSKWFSNAFEGRFREANSSEITLKDDDTQAVRSMLEYCYTNDYLSSEHNRDGREDRGVYLAYCKTAMLHHLHVMVVADKYVVDGLVDEAYKRFSSSVCEDIDVHRSAVKHLFQRENIIQATVDETSRYQHLVRSFYGVIRRLASLFFQCFTPFPRTKLKLSKTRLEDAPPLERAKALVVARAALLCKANAPMEHFDYVREVSKEYPAFGIAILDKTLKDRIPLTRNAY</sequence>
<reference evidence="3" key="1">
    <citation type="journal article" date="2020" name="Stud. Mycol.">
        <title>101 Dothideomycetes genomes: A test case for predicting lifestyles and emergence of pathogens.</title>
        <authorList>
            <person name="Haridas S."/>
            <person name="Albert R."/>
            <person name="Binder M."/>
            <person name="Bloem J."/>
            <person name="LaButti K."/>
            <person name="Salamov A."/>
            <person name="Andreopoulos B."/>
            <person name="Baker S."/>
            <person name="Barry K."/>
            <person name="Bills G."/>
            <person name="Bluhm B."/>
            <person name="Cannon C."/>
            <person name="Castanera R."/>
            <person name="Culley D."/>
            <person name="Daum C."/>
            <person name="Ezra D."/>
            <person name="Gonzalez J."/>
            <person name="Henrissat B."/>
            <person name="Kuo A."/>
            <person name="Liang C."/>
            <person name="Lipzen A."/>
            <person name="Lutzoni F."/>
            <person name="Magnuson J."/>
            <person name="Mondo S."/>
            <person name="Nolan M."/>
            <person name="Ohm R."/>
            <person name="Pangilinan J."/>
            <person name="Park H.-J."/>
            <person name="Ramirez L."/>
            <person name="Alfaro M."/>
            <person name="Sun H."/>
            <person name="Tritt A."/>
            <person name="Yoshinaga Y."/>
            <person name="Zwiers L.-H."/>
            <person name="Turgeon B."/>
            <person name="Goodwin S."/>
            <person name="Spatafora J."/>
            <person name="Crous P."/>
            <person name="Grigoriev I."/>
        </authorList>
    </citation>
    <scope>NUCLEOTIDE SEQUENCE [LARGE SCALE GENOMIC DNA]</scope>
    <source>
        <strain evidence="3">CBS 304.66</strain>
    </source>
</reference>
<dbReference type="PANTHER" id="PTHR47843:SF7">
    <property type="entry name" value="BTB DOMAIN-CONTAINING PROTEIN"/>
    <property type="match status" value="1"/>
</dbReference>
<comment type="caution">
    <text evidence="2">The sequence shown here is derived from an EMBL/GenBank/DDBJ whole genome shotgun (WGS) entry which is preliminary data.</text>
</comment>
<dbReference type="PANTHER" id="PTHR47843">
    <property type="entry name" value="BTB DOMAIN-CONTAINING PROTEIN-RELATED"/>
    <property type="match status" value="1"/>
</dbReference>
<dbReference type="InterPro" id="IPR000210">
    <property type="entry name" value="BTB/POZ_dom"/>
</dbReference>
<evidence type="ECO:0000259" key="1">
    <source>
        <dbReference type="PROSITE" id="PS50097"/>
    </source>
</evidence>
<dbReference type="InterPro" id="IPR011333">
    <property type="entry name" value="SKP1/BTB/POZ_sf"/>
</dbReference>